<accession>A0A2G5BKD7</accession>
<evidence type="ECO:0000313" key="2">
    <source>
        <dbReference type="Proteomes" id="UP000242474"/>
    </source>
</evidence>
<dbReference type="EMBL" id="KZ303486">
    <property type="protein sequence ID" value="PIA19470.1"/>
    <property type="molecule type" value="Genomic_DNA"/>
</dbReference>
<keyword evidence="2" id="KW-1185">Reference proteome</keyword>
<protein>
    <submittedName>
        <fullName evidence="1">Uncharacterized protein</fullName>
    </submittedName>
</protein>
<dbReference type="AlphaFoldDB" id="A0A2G5BKD7"/>
<sequence>MAMTITITSKIKHTGRGSRHRWQLKPGSSWQQKQQQLIKYQCQQGCSWLLVPQMMIHFNETTRFSHFKAQVSSVYHKINIMQ</sequence>
<reference evidence="1 2" key="1">
    <citation type="journal article" date="2015" name="Genome Biol. Evol.">
        <title>Phylogenomic analyses indicate that early fungi evolved digesting cell walls of algal ancestors of land plants.</title>
        <authorList>
            <person name="Chang Y."/>
            <person name="Wang S."/>
            <person name="Sekimoto S."/>
            <person name="Aerts A.L."/>
            <person name="Choi C."/>
            <person name="Clum A."/>
            <person name="LaButti K.M."/>
            <person name="Lindquist E.A."/>
            <person name="Yee Ngan C."/>
            <person name="Ohm R.A."/>
            <person name="Salamov A.A."/>
            <person name="Grigoriev I.V."/>
            <person name="Spatafora J.W."/>
            <person name="Berbee M.L."/>
        </authorList>
    </citation>
    <scope>NUCLEOTIDE SEQUENCE [LARGE SCALE GENOMIC DNA]</scope>
    <source>
        <strain evidence="1 2">NRRL 1564</strain>
    </source>
</reference>
<name>A0A2G5BKD7_COERN</name>
<proteinExistence type="predicted"/>
<dbReference type="Proteomes" id="UP000242474">
    <property type="component" value="Unassembled WGS sequence"/>
</dbReference>
<organism evidence="1 2">
    <name type="scientific">Coemansia reversa (strain ATCC 12441 / NRRL 1564)</name>
    <dbReference type="NCBI Taxonomy" id="763665"/>
    <lineage>
        <taxon>Eukaryota</taxon>
        <taxon>Fungi</taxon>
        <taxon>Fungi incertae sedis</taxon>
        <taxon>Zoopagomycota</taxon>
        <taxon>Kickxellomycotina</taxon>
        <taxon>Kickxellomycetes</taxon>
        <taxon>Kickxellales</taxon>
        <taxon>Kickxellaceae</taxon>
        <taxon>Coemansia</taxon>
    </lineage>
</organism>
<evidence type="ECO:0000313" key="1">
    <source>
        <dbReference type="EMBL" id="PIA19470.1"/>
    </source>
</evidence>
<gene>
    <name evidence="1" type="ORF">COEREDRAFT_78820</name>
</gene>